<proteinExistence type="predicted"/>
<dbReference type="AlphaFoldDB" id="A0A6J6NUB4"/>
<evidence type="ECO:0000313" key="1">
    <source>
        <dbReference type="EMBL" id="CAB4690127.1"/>
    </source>
</evidence>
<sequence length="77" mass="7503">MTSTELATQLPDSLGFEGSNFGFGLGVGVGVGVGDGVGVGVGAGVGAGVGDGVETLTPLLHTSFLPDLIQVYLKPAE</sequence>
<reference evidence="1" key="1">
    <citation type="submission" date="2020-05" db="EMBL/GenBank/DDBJ databases">
        <authorList>
            <person name="Chiriac C."/>
            <person name="Salcher M."/>
            <person name="Ghai R."/>
            <person name="Kavagutti S V."/>
        </authorList>
    </citation>
    <scope>NUCLEOTIDE SEQUENCE</scope>
</reference>
<gene>
    <name evidence="1" type="ORF">UFOPK2342_01724</name>
</gene>
<accession>A0A6J6NUB4</accession>
<protein>
    <submittedName>
        <fullName evidence="1">Unannotated protein</fullName>
    </submittedName>
</protein>
<organism evidence="1">
    <name type="scientific">freshwater metagenome</name>
    <dbReference type="NCBI Taxonomy" id="449393"/>
    <lineage>
        <taxon>unclassified sequences</taxon>
        <taxon>metagenomes</taxon>
        <taxon>ecological metagenomes</taxon>
    </lineage>
</organism>
<dbReference type="EMBL" id="CAEZXB010000063">
    <property type="protein sequence ID" value="CAB4690127.1"/>
    <property type="molecule type" value="Genomic_DNA"/>
</dbReference>
<name>A0A6J6NUB4_9ZZZZ</name>